<comment type="caution">
    <text evidence="4">The sequence shown here is derived from an EMBL/GenBank/DDBJ whole genome shotgun (WGS) entry which is preliminary data.</text>
</comment>
<evidence type="ECO:0000313" key="5">
    <source>
        <dbReference type="Proteomes" id="UP001595279"/>
    </source>
</evidence>
<dbReference type="PROSITE" id="PS50112">
    <property type="entry name" value="PAS"/>
    <property type="match status" value="1"/>
</dbReference>
<dbReference type="SMART" id="SM00091">
    <property type="entry name" value="PAS"/>
    <property type="match status" value="1"/>
</dbReference>
<proteinExistence type="predicted"/>
<dbReference type="CDD" id="cd00130">
    <property type="entry name" value="PAS"/>
    <property type="match status" value="1"/>
</dbReference>
<dbReference type="InterPro" id="IPR002645">
    <property type="entry name" value="STAS_dom"/>
</dbReference>
<evidence type="ECO:0000259" key="2">
    <source>
        <dbReference type="PROSITE" id="PS50113"/>
    </source>
</evidence>
<dbReference type="InterPro" id="IPR000014">
    <property type="entry name" value="PAS"/>
</dbReference>
<evidence type="ECO:0000259" key="1">
    <source>
        <dbReference type="PROSITE" id="PS50112"/>
    </source>
</evidence>
<sequence>MKESEADGSSNLHIEEEMYRQIVEYSYETTIIHSNHEILYINQSGADFIGLPKEEIIGSNIIEIFTQPYREYAIDRFRQCTEEDKVGDLVETTIHKADGSTVDVELFCHPVMFGKTKAIQSTIRDITPRKEAQKQLRQIKSEVATPIVPIHDEISVLPLVGNMDEDRLELLLDIIPRKIEGQELQYLIIDLSGAYSIDTNVIDFVYRINSISTLLGVTTVYTGIRPDLTKNAVDAYIDTSNILTMSNVKQALKKLAQ</sequence>
<feature type="domain" description="PAS" evidence="1">
    <location>
        <begin position="15"/>
        <end position="84"/>
    </location>
</feature>
<reference evidence="5" key="1">
    <citation type="journal article" date="2019" name="Int. J. Syst. Evol. Microbiol.">
        <title>The Global Catalogue of Microorganisms (GCM) 10K type strain sequencing project: providing services to taxonomists for standard genome sequencing and annotation.</title>
        <authorList>
            <consortium name="The Broad Institute Genomics Platform"/>
            <consortium name="The Broad Institute Genome Sequencing Center for Infectious Disease"/>
            <person name="Wu L."/>
            <person name="Ma J."/>
        </authorList>
    </citation>
    <scope>NUCLEOTIDE SEQUENCE [LARGE SCALE GENOMIC DNA]</scope>
    <source>
        <strain evidence="5">KCTC 13128</strain>
    </source>
</reference>
<protein>
    <submittedName>
        <fullName evidence="4">PAS domain S-box protein</fullName>
    </submittedName>
</protein>
<dbReference type="PANTHER" id="PTHR33745:SF8">
    <property type="entry name" value="BLUE-LIGHT PHOTORECEPTOR"/>
    <property type="match status" value="1"/>
</dbReference>
<dbReference type="InterPro" id="IPR036513">
    <property type="entry name" value="STAS_dom_sf"/>
</dbReference>
<evidence type="ECO:0000259" key="3">
    <source>
        <dbReference type="PROSITE" id="PS50801"/>
    </source>
</evidence>
<dbReference type="CDD" id="cd07041">
    <property type="entry name" value="STAS_RsbR_RsbS_like"/>
    <property type="match status" value="1"/>
</dbReference>
<gene>
    <name evidence="4" type="ORF">ACFOGI_00410</name>
</gene>
<dbReference type="Gene3D" id="3.30.450.20">
    <property type="entry name" value="PAS domain"/>
    <property type="match status" value="1"/>
</dbReference>
<dbReference type="SUPFAM" id="SSF55785">
    <property type="entry name" value="PYP-like sensor domain (PAS domain)"/>
    <property type="match status" value="1"/>
</dbReference>
<dbReference type="PANTHER" id="PTHR33745">
    <property type="entry name" value="RSBT ANTAGONIST PROTEIN RSBS-RELATED"/>
    <property type="match status" value="1"/>
</dbReference>
<dbReference type="Pfam" id="PF01740">
    <property type="entry name" value="STAS"/>
    <property type="match status" value="1"/>
</dbReference>
<dbReference type="Gene3D" id="3.30.750.24">
    <property type="entry name" value="STAS domain"/>
    <property type="match status" value="1"/>
</dbReference>
<dbReference type="Pfam" id="PF13426">
    <property type="entry name" value="PAS_9"/>
    <property type="match status" value="1"/>
</dbReference>
<dbReference type="RefSeq" id="WP_390266728.1">
    <property type="nucleotide sequence ID" value="NZ_JBHRSA010000003.1"/>
</dbReference>
<dbReference type="NCBIfam" id="TIGR00229">
    <property type="entry name" value="sensory_box"/>
    <property type="match status" value="1"/>
</dbReference>
<dbReference type="PROSITE" id="PS50113">
    <property type="entry name" value="PAC"/>
    <property type="match status" value="1"/>
</dbReference>
<dbReference type="SUPFAM" id="SSF52091">
    <property type="entry name" value="SpoIIaa-like"/>
    <property type="match status" value="1"/>
</dbReference>
<dbReference type="EMBL" id="JBHRSA010000003">
    <property type="protein sequence ID" value="MFC3038713.1"/>
    <property type="molecule type" value="Genomic_DNA"/>
</dbReference>
<dbReference type="InterPro" id="IPR000700">
    <property type="entry name" value="PAS-assoc_C"/>
</dbReference>
<feature type="domain" description="STAS" evidence="3">
    <location>
        <begin position="144"/>
        <end position="255"/>
    </location>
</feature>
<accession>A0ABV7CQZ0</accession>
<keyword evidence="5" id="KW-1185">Reference proteome</keyword>
<dbReference type="InterPro" id="IPR051932">
    <property type="entry name" value="Bact_StressResp_Reg"/>
</dbReference>
<name>A0ABV7CQZ0_9BACI</name>
<feature type="domain" description="PAC" evidence="2">
    <location>
        <begin position="88"/>
        <end position="138"/>
    </location>
</feature>
<organism evidence="4 5">
    <name type="scientific">Virgibacillus xinjiangensis</name>
    <dbReference type="NCBI Taxonomy" id="393090"/>
    <lineage>
        <taxon>Bacteria</taxon>
        <taxon>Bacillati</taxon>
        <taxon>Bacillota</taxon>
        <taxon>Bacilli</taxon>
        <taxon>Bacillales</taxon>
        <taxon>Bacillaceae</taxon>
        <taxon>Virgibacillus</taxon>
    </lineage>
</organism>
<dbReference type="PROSITE" id="PS50801">
    <property type="entry name" value="STAS"/>
    <property type="match status" value="1"/>
</dbReference>
<dbReference type="InterPro" id="IPR035965">
    <property type="entry name" value="PAS-like_dom_sf"/>
</dbReference>
<evidence type="ECO:0000313" key="4">
    <source>
        <dbReference type="EMBL" id="MFC3038713.1"/>
    </source>
</evidence>
<dbReference type="Proteomes" id="UP001595279">
    <property type="component" value="Unassembled WGS sequence"/>
</dbReference>